<reference evidence="1" key="2">
    <citation type="submission" date="2020-07" db="EMBL/GenBank/DDBJ databases">
        <authorList>
            <person name="Vera ALvarez R."/>
            <person name="Arias-Moreno D.M."/>
            <person name="Jimenez-Jacinto V."/>
            <person name="Jimenez-Bremont J.F."/>
            <person name="Swaminathan K."/>
            <person name="Moose S.P."/>
            <person name="Guerrero-Gonzalez M.L."/>
            <person name="Marino-Ramirez L."/>
            <person name="Landsman D."/>
            <person name="Rodriguez-Kessler M."/>
            <person name="Delgado-Sanchez P."/>
        </authorList>
    </citation>
    <scope>NUCLEOTIDE SEQUENCE</scope>
    <source>
        <tissue evidence="1">Cladode</tissue>
    </source>
</reference>
<protein>
    <submittedName>
        <fullName evidence="1">Uncharacterized protein</fullName>
    </submittedName>
</protein>
<accession>A0A7C8ZAE8</accession>
<proteinExistence type="predicted"/>
<sequence length="127" mass="14612">MSSLMPYSWCSKTPHRLEDKGRNIEGAPVGLLLDIREVLGLFDAFPLKLSLIARVTFKVHLIMIPKVQEFRRYGCLREKFSAIQNRVNPGHSNRMYSWWEIAWLISQTASNGLATAFIRKITNFTIS</sequence>
<reference evidence="1" key="1">
    <citation type="journal article" date="2013" name="J. Plant Res.">
        <title>Effect of fungi and light on seed germination of three Opuntia species from semiarid lands of central Mexico.</title>
        <authorList>
            <person name="Delgado-Sanchez P."/>
            <person name="Jimenez-Bremont J.F."/>
            <person name="Guerrero-Gonzalez Mde L."/>
            <person name="Flores J."/>
        </authorList>
    </citation>
    <scope>NUCLEOTIDE SEQUENCE</scope>
    <source>
        <tissue evidence="1">Cladode</tissue>
    </source>
</reference>
<dbReference type="AlphaFoldDB" id="A0A7C8ZAE8"/>
<organism evidence="1">
    <name type="scientific">Opuntia streptacantha</name>
    <name type="common">Prickly pear cactus</name>
    <name type="synonym">Opuntia cardona</name>
    <dbReference type="NCBI Taxonomy" id="393608"/>
    <lineage>
        <taxon>Eukaryota</taxon>
        <taxon>Viridiplantae</taxon>
        <taxon>Streptophyta</taxon>
        <taxon>Embryophyta</taxon>
        <taxon>Tracheophyta</taxon>
        <taxon>Spermatophyta</taxon>
        <taxon>Magnoliopsida</taxon>
        <taxon>eudicotyledons</taxon>
        <taxon>Gunneridae</taxon>
        <taxon>Pentapetalae</taxon>
        <taxon>Caryophyllales</taxon>
        <taxon>Cactineae</taxon>
        <taxon>Cactaceae</taxon>
        <taxon>Opuntioideae</taxon>
        <taxon>Opuntia</taxon>
    </lineage>
</organism>
<name>A0A7C8ZAE8_OPUST</name>
<evidence type="ECO:0000313" key="1">
    <source>
        <dbReference type="EMBL" id="MBA4638234.1"/>
    </source>
</evidence>
<dbReference type="EMBL" id="GISG01108816">
    <property type="protein sequence ID" value="MBA4638234.1"/>
    <property type="molecule type" value="Transcribed_RNA"/>
</dbReference>